<evidence type="ECO:0000313" key="2">
    <source>
        <dbReference type="Proteomes" id="UP001175226"/>
    </source>
</evidence>
<keyword evidence="2" id="KW-1185">Reference proteome</keyword>
<dbReference type="AlphaFoldDB" id="A0AA39IT20"/>
<protein>
    <submittedName>
        <fullName evidence="1">Uncharacterized protein</fullName>
    </submittedName>
</protein>
<name>A0AA39IT20_9AGAR</name>
<accession>A0AA39IT20</accession>
<reference evidence="1" key="1">
    <citation type="submission" date="2023-06" db="EMBL/GenBank/DDBJ databases">
        <authorList>
            <consortium name="Lawrence Berkeley National Laboratory"/>
            <person name="Ahrendt S."/>
            <person name="Sahu N."/>
            <person name="Indic B."/>
            <person name="Wong-Bajracharya J."/>
            <person name="Merenyi Z."/>
            <person name="Ke H.-M."/>
            <person name="Monk M."/>
            <person name="Kocsube S."/>
            <person name="Drula E."/>
            <person name="Lipzen A."/>
            <person name="Balint B."/>
            <person name="Henrissat B."/>
            <person name="Andreopoulos B."/>
            <person name="Martin F.M."/>
            <person name="Harder C.B."/>
            <person name="Rigling D."/>
            <person name="Ford K.L."/>
            <person name="Foster G.D."/>
            <person name="Pangilinan J."/>
            <person name="Papanicolaou A."/>
            <person name="Barry K."/>
            <person name="LaButti K."/>
            <person name="Viragh M."/>
            <person name="Koriabine M."/>
            <person name="Yan M."/>
            <person name="Riley R."/>
            <person name="Champramary S."/>
            <person name="Plett K.L."/>
            <person name="Tsai I.J."/>
            <person name="Slot J."/>
            <person name="Sipos G."/>
            <person name="Plett J."/>
            <person name="Nagy L.G."/>
            <person name="Grigoriev I.V."/>
        </authorList>
    </citation>
    <scope>NUCLEOTIDE SEQUENCE</scope>
    <source>
        <strain evidence="1">FPL87.14</strain>
    </source>
</reference>
<proteinExistence type="predicted"/>
<evidence type="ECO:0000313" key="1">
    <source>
        <dbReference type="EMBL" id="KAK0429955.1"/>
    </source>
</evidence>
<organism evidence="1 2">
    <name type="scientific">Armillaria borealis</name>
    <dbReference type="NCBI Taxonomy" id="47425"/>
    <lineage>
        <taxon>Eukaryota</taxon>
        <taxon>Fungi</taxon>
        <taxon>Dikarya</taxon>
        <taxon>Basidiomycota</taxon>
        <taxon>Agaricomycotina</taxon>
        <taxon>Agaricomycetes</taxon>
        <taxon>Agaricomycetidae</taxon>
        <taxon>Agaricales</taxon>
        <taxon>Marasmiineae</taxon>
        <taxon>Physalacriaceae</taxon>
        <taxon>Armillaria</taxon>
    </lineage>
</organism>
<gene>
    <name evidence="1" type="ORF">EV421DRAFT_1744676</name>
</gene>
<dbReference type="Proteomes" id="UP001175226">
    <property type="component" value="Unassembled WGS sequence"/>
</dbReference>
<comment type="caution">
    <text evidence="1">The sequence shown here is derived from an EMBL/GenBank/DDBJ whole genome shotgun (WGS) entry which is preliminary data.</text>
</comment>
<sequence>MSYPAAIFQASGLGRMFLETIFKYKKTVNGMSIALHLLRPEYKRTGWFKLTSAFPFGIASILFDSQVRVLRDIIQQESDNDVYSYCGPDKGQVGRSIIETPELLLERIGDEYVTINLNLTRVPNLVPKIEGFIARAVCVEIHGAEAV</sequence>
<dbReference type="EMBL" id="JAUEPT010000183">
    <property type="protein sequence ID" value="KAK0429955.1"/>
    <property type="molecule type" value="Genomic_DNA"/>
</dbReference>